<evidence type="ECO:0000256" key="13">
    <source>
        <dbReference type="PIRSR" id="PIRSR000094-1"/>
    </source>
</evidence>
<dbReference type="EC" id="1.3.1.9" evidence="12"/>
<dbReference type="GO" id="GO:0006633">
    <property type="term" value="P:fatty acid biosynthetic process"/>
    <property type="evidence" value="ECO:0007669"/>
    <property type="project" value="UniProtKB-KW"/>
</dbReference>
<dbReference type="PIRSF" id="PIRSF000094">
    <property type="entry name" value="Enoyl-ACP_rdct"/>
    <property type="match status" value="1"/>
</dbReference>
<evidence type="ECO:0000256" key="4">
    <source>
        <dbReference type="ARBA" id="ARBA00022516"/>
    </source>
</evidence>
<dbReference type="InterPro" id="IPR014358">
    <property type="entry name" value="Enoyl-ACP_Rdtase_NADH"/>
</dbReference>
<organism evidence="16 17">
    <name type="scientific">Fictibacillus enclensis</name>
    <dbReference type="NCBI Taxonomy" id="1017270"/>
    <lineage>
        <taxon>Bacteria</taxon>
        <taxon>Bacillati</taxon>
        <taxon>Bacillota</taxon>
        <taxon>Bacilli</taxon>
        <taxon>Bacillales</taxon>
        <taxon>Fictibacillaceae</taxon>
        <taxon>Fictibacillus</taxon>
    </lineage>
</organism>
<feature type="binding site" evidence="15">
    <location>
        <position position="165"/>
    </location>
    <ligand>
        <name>NAD(+)</name>
        <dbReference type="ChEBI" id="CHEBI:57540"/>
    </ligand>
</feature>
<keyword evidence="5" id="KW-0276">Fatty acid metabolism</keyword>
<dbReference type="AlphaFoldDB" id="A0A0V8JCX5"/>
<dbReference type="SUPFAM" id="SSF51735">
    <property type="entry name" value="NAD(P)-binding Rossmann-fold domains"/>
    <property type="match status" value="1"/>
</dbReference>
<dbReference type="OrthoDB" id="9803628at2"/>
<gene>
    <name evidence="16" type="ORF">AS030_04930</name>
</gene>
<comment type="catalytic activity">
    <reaction evidence="12">
        <text>a 2,3-saturated acyl-[ACP] + NAD(+) = a (2E)-enoyl-[ACP] + NADH + H(+)</text>
        <dbReference type="Rhea" id="RHEA:10240"/>
        <dbReference type="Rhea" id="RHEA-COMP:9925"/>
        <dbReference type="Rhea" id="RHEA-COMP:9926"/>
        <dbReference type="ChEBI" id="CHEBI:15378"/>
        <dbReference type="ChEBI" id="CHEBI:57540"/>
        <dbReference type="ChEBI" id="CHEBI:57945"/>
        <dbReference type="ChEBI" id="CHEBI:78784"/>
        <dbReference type="ChEBI" id="CHEBI:78785"/>
        <dbReference type="EC" id="1.3.1.9"/>
    </reaction>
</comment>
<dbReference type="Gene3D" id="3.40.50.720">
    <property type="entry name" value="NAD(P)-binding Rossmann-like Domain"/>
    <property type="match status" value="1"/>
</dbReference>
<keyword evidence="6" id="KW-0521">NADP</keyword>
<keyword evidence="10 12" id="KW-0275">Fatty acid biosynthesis</keyword>
<dbReference type="PANTHER" id="PTHR43159:SF2">
    <property type="entry name" value="ENOYL-[ACYL-CARRIER-PROTEIN] REDUCTASE [NADH], CHLOROPLASTIC"/>
    <property type="match status" value="1"/>
</dbReference>
<comment type="pathway">
    <text evidence="1">Lipid metabolism; fatty acid biosynthesis.</text>
</comment>
<sequence>MNLSLENRTYVVMGVANKRSIAWGIAQALSNAGARLIFTYAGERLEKNVRDLAESLERKDSIVLPCDITNDDEIKSTFEQIKSEVGVIHGLAHCIAFANTDELKGEYLNTTRDGFLLAHNISSYSLTAVAKEARGLMTEGGSIVTLTYLGGERVLQNYNVMGVAKASLDASVKYLANDLGKDNIRVNAISAGPIRTLAAKGIGDFNSILKQIEEKAPLRRNTTPEEVGDTALFLMSHLSRGITGETIHVDSGYSILGN</sequence>
<feature type="active site" description="Proton acceptor" evidence="13">
    <location>
        <position position="148"/>
    </location>
</feature>
<comment type="function">
    <text evidence="11">Catalyzes the reduction of a carbon-carbon double bond in an enoyl moiety that is covalently linked to an acyl carrier protein (ACP). Involved in the elongation cycle of fatty acid which are used in the lipid metabolism.</text>
</comment>
<keyword evidence="4 12" id="KW-0444">Lipid biosynthesis</keyword>
<dbReference type="GO" id="GO:0004318">
    <property type="term" value="F:enoyl-[acyl-carrier-protein] reductase (NADH) activity"/>
    <property type="evidence" value="ECO:0007669"/>
    <property type="project" value="UniProtKB-EC"/>
</dbReference>
<reference evidence="16 17" key="1">
    <citation type="journal article" date="2014" name="Antonie Van Leeuwenhoek">
        <title>Fictibacillus enclensis sp. nov., isolated from marine sediment.</title>
        <authorList>
            <person name="Dastager S.G."/>
            <person name="Mawlankar R."/>
            <person name="Srinivasan K."/>
            <person name="Tang S.K."/>
            <person name="Lee J.C."/>
            <person name="Ramana V.V."/>
            <person name="Shouche Y.S."/>
        </authorList>
    </citation>
    <scope>NUCLEOTIDE SEQUENCE [LARGE SCALE GENOMIC DNA]</scope>
    <source>
        <strain evidence="16 17">NIO-1003</strain>
    </source>
</reference>
<proteinExistence type="inferred from homology"/>
<dbReference type="CDD" id="cd05372">
    <property type="entry name" value="ENR_SDR"/>
    <property type="match status" value="1"/>
</dbReference>
<dbReference type="Proteomes" id="UP000054099">
    <property type="component" value="Unassembled WGS sequence"/>
</dbReference>
<dbReference type="PRINTS" id="PR00081">
    <property type="entry name" value="GDHRDH"/>
</dbReference>
<dbReference type="NCBIfam" id="NF006369">
    <property type="entry name" value="PRK08594.1"/>
    <property type="match status" value="1"/>
</dbReference>
<evidence type="ECO:0000256" key="15">
    <source>
        <dbReference type="PIRSR" id="PIRSR000094-3"/>
    </source>
</evidence>
<feature type="active site" description="Proton acceptor" evidence="13">
    <location>
        <position position="158"/>
    </location>
</feature>
<dbReference type="Pfam" id="PF13561">
    <property type="entry name" value="adh_short_C2"/>
    <property type="match status" value="1"/>
</dbReference>
<dbReference type="PANTHER" id="PTHR43159">
    <property type="entry name" value="ENOYL-[ACYL-CARRIER-PROTEIN] REDUCTASE"/>
    <property type="match status" value="1"/>
</dbReference>
<dbReference type="RefSeq" id="WP_061969041.1">
    <property type="nucleotide sequence ID" value="NZ_CP126109.1"/>
</dbReference>
<keyword evidence="7 12" id="KW-0560">Oxidoreductase</keyword>
<protein>
    <recommendedName>
        <fullName evidence="12">Enoyl-[acyl-carrier-protein] reductase [NADH]</fullName>
        <ecNumber evidence="12">1.3.1.9</ecNumber>
    </recommendedName>
</protein>
<dbReference type="InterPro" id="IPR036291">
    <property type="entry name" value="NAD(P)-bd_dom_sf"/>
</dbReference>
<accession>A0A0V8JCX5</accession>
<evidence type="ECO:0000256" key="8">
    <source>
        <dbReference type="ARBA" id="ARBA00023027"/>
    </source>
</evidence>
<evidence type="ECO:0000256" key="12">
    <source>
        <dbReference type="PIRNR" id="PIRNR000094"/>
    </source>
</evidence>
<dbReference type="FunFam" id="1.10.8.400:FF:000001">
    <property type="entry name" value="Enoyl-[acyl-carrier-protein] reductase [NADH]"/>
    <property type="match status" value="1"/>
</dbReference>
<evidence type="ECO:0000313" key="16">
    <source>
        <dbReference type="EMBL" id="KSU84875.1"/>
    </source>
</evidence>
<keyword evidence="17" id="KW-1185">Reference proteome</keyword>
<evidence type="ECO:0000256" key="14">
    <source>
        <dbReference type="PIRSR" id="PIRSR000094-2"/>
    </source>
</evidence>
<comment type="caution">
    <text evidence="16">The sequence shown here is derived from an EMBL/GenBank/DDBJ whole genome shotgun (WGS) entry which is preliminary data.</text>
</comment>
<evidence type="ECO:0000256" key="3">
    <source>
        <dbReference type="ARBA" id="ARBA00011881"/>
    </source>
</evidence>
<feature type="binding site" evidence="15">
    <location>
        <position position="14"/>
    </location>
    <ligand>
        <name>NAD(+)</name>
        <dbReference type="ChEBI" id="CHEBI:57540"/>
    </ligand>
</feature>
<evidence type="ECO:0000256" key="10">
    <source>
        <dbReference type="ARBA" id="ARBA00023160"/>
    </source>
</evidence>
<dbReference type="InterPro" id="IPR002347">
    <property type="entry name" value="SDR_fam"/>
</dbReference>
<dbReference type="EMBL" id="LNQN01000001">
    <property type="protein sequence ID" value="KSU84875.1"/>
    <property type="molecule type" value="Genomic_DNA"/>
</dbReference>
<comment type="similarity">
    <text evidence="2 12">Belongs to the short-chain dehydrogenases/reductases (SDR) family. FabI subfamily.</text>
</comment>
<evidence type="ECO:0000256" key="7">
    <source>
        <dbReference type="ARBA" id="ARBA00023002"/>
    </source>
</evidence>
<feature type="binding site" evidence="15">
    <location>
        <begin position="194"/>
        <end position="198"/>
    </location>
    <ligand>
        <name>NAD(+)</name>
        <dbReference type="ChEBI" id="CHEBI:57540"/>
    </ligand>
</feature>
<evidence type="ECO:0000256" key="1">
    <source>
        <dbReference type="ARBA" id="ARBA00005194"/>
    </source>
</evidence>
<evidence type="ECO:0000256" key="5">
    <source>
        <dbReference type="ARBA" id="ARBA00022832"/>
    </source>
</evidence>
<keyword evidence="8 12" id="KW-0520">NAD</keyword>
<feature type="binding site" evidence="14">
    <location>
        <position position="98"/>
    </location>
    <ligand>
        <name>substrate</name>
    </ligand>
</feature>
<dbReference type="Gene3D" id="1.10.8.400">
    <property type="entry name" value="Enoyl acyl carrier protein reductase"/>
    <property type="match status" value="1"/>
</dbReference>
<evidence type="ECO:0000256" key="11">
    <source>
        <dbReference type="ARBA" id="ARBA00024967"/>
    </source>
</evidence>
<comment type="subunit">
    <text evidence="3">Homotetramer.</text>
</comment>
<dbReference type="FunFam" id="3.40.50.720:FF:000127">
    <property type="entry name" value="Enoyl-[acyl-carrier-protein] reductase [NADH]"/>
    <property type="match status" value="1"/>
</dbReference>
<evidence type="ECO:0000256" key="2">
    <source>
        <dbReference type="ARBA" id="ARBA00009233"/>
    </source>
</evidence>
<feature type="binding site" evidence="15">
    <location>
        <begin position="20"/>
        <end position="21"/>
    </location>
    <ligand>
        <name>NAD(+)</name>
        <dbReference type="ChEBI" id="CHEBI:57540"/>
    </ligand>
</feature>
<keyword evidence="9" id="KW-0443">Lipid metabolism</keyword>
<feature type="binding site" evidence="15">
    <location>
        <position position="95"/>
    </location>
    <ligand>
        <name>NAD(+)</name>
        <dbReference type="ChEBI" id="CHEBI:57540"/>
    </ligand>
</feature>
<evidence type="ECO:0000313" key="17">
    <source>
        <dbReference type="Proteomes" id="UP000054099"/>
    </source>
</evidence>
<name>A0A0V8JCX5_9BACL</name>
<evidence type="ECO:0000256" key="6">
    <source>
        <dbReference type="ARBA" id="ARBA00022857"/>
    </source>
</evidence>
<evidence type="ECO:0000256" key="9">
    <source>
        <dbReference type="ARBA" id="ARBA00023098"/>
    </source>
</evidence>